<protein>
    <submittedName>
        <fullName evidence="2">Growth inhibition and differentiation</fullName>
    </submittedName>
</protein>
<gene>
    <name evidence="2" type="ORF">D915_002244</name>
</gene>
<evidence type="ECO:0000256" key="1">
    <source>
        <dbReference type="SAM" id="MobiDB-lite"/>
    </source>
</evidence>
<feature type="region of interest" description="Disordered" evidence="1">
    <location>
        <begin position="1"/>
        <end position="68"/>
    </location>
</feature>
<dbReference type="Proteomes" id="UP000230066">
    <property type="component" value="Unassembled WGS sequence"/>
</dbReference>
<comment type="caution">
    <text evidence="2">The sequence shown here is derived from an EMBL/GenBank/DDBJ whole genome shotgun (WGS) entry which is preliminary data.</text>
</comment>
<accession>A0A4E0S2Z1</accession>
<dbReference type="EMBL" id="JXXN02000681">
    <property type="protein sequence ID" value="THD26620.1"/>
    <property type="molecule type" value="Genomic_DNA"/>
</dbReference>
<dbReference type="PANTHER" id="PTHR21678">
    <property type="entry name" value="GROWTH INHIBITION AND DIFFERENTIATION RELATED PROTEIN 88"/>
    <property type="match status" value="1"/>
</dbReference>
<keyword evidence="3" id="KW-1185">Reference proteome</keyword>
<sequence length="272" mass="30347">MSDSDSEKEVIDQNSPAAFTNKKPDKAIYVPPARRSTGGAASSTKNVFEAKHSSKSNQTHRRSDAEQSLEAVLGSLRISDNSDATPKRLVSAETKTAIPRNSSRSSLEASIDYSQFLHVIELYDFPKEIETGHLQAELVGFEDSGFYLKWVDDTHCLAVFSSPTEAERALAQISGIMFKARRFEEASVDSKRKLARSPGDWAMPFKRRPPTTSATANRLISRHLGLKTPSSAERIAQEARDRQLLQEARAQYEARREAQKAIWEDESLDFPS</sequence>
<dbReference type="AlphaFoldDB" id="A0A4E0S2Z1"/>
<dbReference type="PANTHER" id="PTHR21678:SF0">
    <property type="entry name" value="C3H1-TYPE DOMAIN-CONTAINING PROTEIN"/>
    <property type="match status" value="1"/>
</dbReference>
<dbReference type="InterPro" id="IPR012677">
    <property type="entry name" value="Nucleotide-bd_a/b_plait_sf"/>
</dbReference>
<dbReference type="InterPro" id="IPR039884">
    <property type="entry name" value="R3HC1/R3HCL"/>
</dbReference>
<evidence type="ECO:0000313" key="2">
    <source>
        <dbReference type="EMBL" id="THD26620.1"/>
    </source>
</evidence>
<organism evidence="2 3">
    <name type="scientific">Fasciola hepatica</name>
    <name type="common">Liver fluke</name>
    <dbReference type="NCBI Taxonomy" id="6192"/>
    <lineage>
        <taxon>Eukaryota</taxon>
        <taxon>Metazoa</taxon>
        <taxon>Spiralia</taxon>
        <taxon>Lophotrochozoa</taxon>
        <taxon>Platyhelminthes</taxon>
        <taxon>Trematoda</taxon>
        <taxon>Digenea</taxon>
        <taxon>Plagiorchiida</taxon>
        <taxon>Echinostomata</taxon>
        <taxon>Echinostomatoidea</taxon>
        <taxon>Fasciolidae</taxon>
        <taxon>Fasciola</taxon>
    </lineage>
</organism>
<reference evidence="2" key="1">
    <citation type="submission" date="2019-03" db="EMBL/GenBank/DDBJ databases">
        <title>Improved annotation for the trematode Fasciola hepatica.</title>
        <authorList>
            <person name="Choi Y.-J."/>
            <person name="Martin J."/>
            <person name="Mitreva M."/>
        </authorList>
    </citation>
    <scope>NUCLEOTIDE SEQUENCE [LARGE SCALE GENOMIC DNA]</scope>
</reference>
<name>A0A4E0S2Z1_FASHE</name>
<evidence type="ECO:0000313" key="3">
    <source>
        <dbReference type="Proteomes" id="UP000230066"/>
    </source>
</evidence>
<feature type="compositionally biased region" description="Basic and acidic residues" evidence="1">
    <location>
        <begin position="1"/>
        <end position="11"/>
    </location>
</feature>
<proteinExistence type="predicted"/>
<dbReference type="Gene3D" id="3.30.70.330">
    <property type="match status" value="1"/>
</dbReference>